<keyword evidence="2" id="KW-1185">Reference proteome</keyword>
<dbReference type="STRING" id="74348.SAMN04488523_10990"/>
<gene>
    <name evidence="1" type="ORF">SAMN04488523_10990</name>
</gene>
<dbReference type="Proteomes" id="UP000198977">
    <property type="component" value="Unassembled WGS sequence"/>
</dbReference>
<reference evidence="1 2" key="1">
    <citation type="submission" date="2016-10" db="EMBL/GenBank/DDBJ databases">
        <authorList>
            <person name="de Groot N.N."/>
        </authorList>
    </citation>
    <scope>NUCLEOTIDE SEQUENCE [LARGE SCALE GENOMIC DNA]</scope>
    <source>
        <strain evidence="1 2">DSM 11443</strain>
    </source>
</reference>
<dbReference type="OrthoDB" id="7834507at2"/>
<dbReference type="EMBL" id="FOMW01000009">
    <property type="protein sequence ID" value="SFE66421.1"/>
    <property type="molecule type" value="Genomic_DNA"/>
</dbReference>
<protein>
    <submittedName>
        <fullName evidence="1">Uncharacterized protein</fullName>
    </submittedName>
</protein>
<name>A0A1I2CDN6_9RHOB</name>
<sequence>MDEGENLYSGGFASLLKRQEKRQRRFDGVDNILPLEDTDLAALFEAVTPPPAQHYEDAPRYSAQRKWLELQVEFAGQPKILHLHAMLIAISRRDDPPPCADALFFRIWRDHGNRLVPLLTPRWMISTATTFSDRGETGAQRALGMGLSVLFDMIKLHDSERRRSGQPGRSPFRTMAKRKTFPLPFGMDAYGFRGGDLDKILLARLWQLAESDAIIRPLGFAMLRLVMSDQRSIFARIQAIKAKLKGDG</sequence>
<accession>A0A1I2CDN6</accession>
<evidence type="ECO:0000313" key="1">
    <source>
        <dbReference type="EMBL" id="SFE66421.1"/>
    </source>
</evidence>
<organism evidence="1 2">
    <name type="scientific">Sulfitobacter brevis</name>
    <dbReference type="NCBI Taxonomy" id="74348"/>
    <lineage>
        <taxon>Bacteria</taxon>
        <taxon>Pseudomonadati</taxon>
        <taxon>Pseudomonadota</taxon>
        <taxon>Alphaproteobacteria</taxon>
        <taxon>Rhodobacterales</taxon>
        <taxon>Roseobacteraceae</taxon>
        <taxon>Sulfitobacter</taxon>
    </lineage>
</organism>
<proteinExistence type="predicted"/>
<dbReference type="RefSeq" id="WP_093924341.1">
    <property type="nucleotide sequence ID" value="NZ_FOMW01000009.1"/>
</dbReference>
<evidence type="ECO:0000313" key="2">
    <source>
        <dbReference type="Proteomes" id="UP000198977"/>
    </source>
</evidence>
<dbReference type="AlphaFoldDB" id="A0A1I2CDN6"/>